<evidence type="ECO:0000313" key="1">
    <source>
        <dbReference type="EMBL" id="MBF8184947.1"/>
    </source>
</evidence>
<protein>
    <submittedName>
        <fullName evidence="1">Uncharacterized protein</fullName>
    </submittedName>
</protein>
<dbReference type="EMBL" id="JADOGI010000007">
    <property type="protein sequence ID" value="MBF8184947.1"/>
    <property type="molecule type" value="Genomic_DNA"/>
</dbReference>
<accession>A0A931A2C6</accession>
<organism evidence="1 2">
    <name type="scientific">Nonomuraea cypriaca</name>
    <dbReference type="NCBI Taxonomy" id="1187855"/>
    <lineage>
        <taxon>Bacteria</taxon>
        <taxon>Bacillati</taxon>
        <taxon>Actinomycetota</taxon>
        <taxon>Actinomycetes</taxon>
        <taxon>Streptosporangiales</taxon>
        <taxon>Streptosporangiaceae</taxon>
        <taxon>Nonomuraea</taxon>
    </lineage>
</organism>
<dbReference type="RefSeq" id="WP_195893935.1">
    <property type="nucleotide sequence ID" value="NZ_JADOGI010000007.1"/>
</dbReference>
<proteinExistence type="predicted"/>
<dbReference type="AlphaFoldDB" id="A0A931A2C6"/>
<sequence length="49" mass="5174">MNEMSLYDLQGISANADAELMASGWSVSCCNVDTGHSSLSSTCHDSLFS</sequence>
<gene>
    <name evidence="1" type="ORF">ITP53_04170</name>
</gene>
<dbReference type="Proteomes" id="UP000605361">
    <property type="component" value="Unassembled WGS sequence"/>
</dbReference>
<keyword evidence="2" id="KW-1185">Reference proteome</keyword>
<reference evidence="1" key="1">
    <citation type="submission" date="2020-11" db="EMBL/GenBank/DDBJ databases">
        <title>Whole-genome analyses of Nonomuraea sp. K274.</title>
        <authorList>
            <person name="Veyisoglu A."/>
        </authorList>
    </citation>
    <scope>NUCLEOTIDE SEQUENCE</scope>
    <source>
        <strain evidence="1">K274</strain>
    </source>
</reference>
<name>A0A931A2C6_9ACTN</name>
<evidence type="ECO:0000313" key="2">
    <source>
        <dbReference type="Proteomes" id="UP000605361"/>
    </source>
</evidence>
<comment type="caution">
    <text evidence="1">The sequence shown here is derived from an EMBL/GenBank/DDBJ whole genome shotgun (WGS) entry which is preliminary data.</text>
</comment>